<dbReference type="Proteomes" id="UP000283255">
    <property type="component" value="Unassembled WGS sequence"/>
</dbReference>
<dbReference type="OrthoDB" id="277390at2"/>
<evidence type="ECO:0000313" key="1">
    <source>
        <dbReference type="EMBL" id="RJG42521.1"/>
    </source>
</evidence>
<organism evidence="1 2">
    <name type="scientific">Motilimonas pumila</name>
    <dbReference type="NCBI Taxonomy" id="2303987"/>
    <lineage>
        <taxon>Bacteria</taxon>
        <taxon>Pseudomonadati</taxon>
        <taxon>Pseudomonadota</taxon>
        <taxon>Gammaproteobacteria</taxon>
        <taxon>Alteromonadales</taxon>
        <taxon>Alteromonadales genera incertae sedis</taxon>
        <taxon>Motilimonas</taxon>
    </lineage>
</organism>
<dbReference type="RefSeq" id="WP_119911148.1">
    <property type="nucleotide sequence ID" value="NZ_QZCH01000016.1"/>
</dbReference>
<reference evidence="1 2" key="2">
    <citation type="submission" date="2019-01" db="EMBL/GenBank/DDBJ databases">
        <title>Motilimonas pumilus sp. nov., isolated from the gut of sea cucumber (Apostichopus japonicus).</title>
        <authorList>
            <person name="Wang F.-Q."/>
            <person name="Ren L.-H."/>
            <person name="Lin Y.-W."/>
            <person name="Sun G.-H."/>
            <person name="Du Z.-J."/>
            <person name="Zhao J.-X."/>
            <person name="Liu X.-J."/>
            <person name="Liu L.-J."/>
        </authorList>
    </citation>
    <scope>NUCLEOTIDE SEQUENCE [LARGE SCALE GENOMIC DNA]</scope>
    <source>
        <strain evidence="1 2">PLHSC7-2</strain>
    </source>
</reference>
<evidence type="ECO:0000313" key="2">
    <source>
        <dbReference type="Proteomes" id="UP000283255"/>
    </source>
</evidence>
<sequence length="184" mass="21309">MSQNSEVLAQSWRWLEQVVIGLNLCPFAAKPHRNQQINMQLSEAKNIDALLDEVELALNHLNDTPASVLDTTVLVIPHLLQDFFDYNDALDWVEDIIDQREWRGVFQIASFHPNYQFAGTAPDDPENLTNRAPFPMFHLIREASMTRALASYPDHESIPQRNITKVESLTKQQRQQLFSYLYKE</sequence>
<keyword evidence="2" id="KW-1185">Reference proteome</keyword>
<name>A0A418YDE2_9GAMM</name>
<dbReference type="Pfam" id="PF07209">
    <property type="entry name" value="DUF1415"/>
    <property type="match status" value="1"/>
</dbReference>
<dbReference type="AlphaFoldDB" id="A0A418YDE2"/>
<dbReference type="InterPro" id="IPR009858">
    <property type="entry name" value="DUF1415"/>
</dbReference>
<dbReference type="EMBL" id="QZCH01000016">
    <property type="protein sequence ID" value="RJG42521.1"/>
    <property type="molecule type" value="Genomic_DNA"/>
</dbReference>
<reference evidence="1 2" key="1">
    <citation type="submission" date="2018-09" db="EMBL/GenBank/DDBJ databases">
        <authorList>
            <person name="Wang F."/>
        </authorList>
    </citation>
    <scope>NUCLEOTIDE SEQUENCE [LARGE SCALE GENOMIC DNA]</scope>
    <source>
        <strain evidence="1 2">PLHSC7-2</strain>
    </source>
</reference>
<comment type="caution">
    <text evidence="1">The sequence shown here is derived from an EMBL/GenBank/DDBJ whole genome shotgun (WGS) entry which is preliminary data.</text>
</comment>
<protein>
    <submittedName>
        <fullName evidence="1">DUF1415 domain-containing protein</fullName>
    </submittedName>
</protein>
<accession>A0A418YDE2</accession>
<gene>
    <name evidence="1" type="ORF">D1Z90_12715</name>
</gene>
<proteinExistence type="predicted"/>